<name>A0A5N5DLS1_9PEZI</name>
<dbReference type="InterPro" id="IPR039510">
    <property type="entry name" value="Vint_dom"/>
</dbReference>
<protein>
    <submittedName>
        <fullName evidence="4">Uncharacterized protein</fullName>
    </submittedName>
</protein>
<dbReference type="Proteomes" id="UP000325902">
    <property type="component" value="Unassembled WGS sequence"/>
</dbReference>
<evidence type="ECO:0000256" key="1">
    <source>
        <dbReference type="SAM" id="MobiDB-lite"/>
    </source>
</evidence>
<sequence>MPKPLEGAALYRQKENALEISLYNLQYGQTRDVFLVWPKELEKSNSASITISAALEYTGPGLGSQPAKITTEASSIPKNPNPAFAKYHLHRSMVCEFLNSLSKLDGDEEYITMPINDLDKALTRLDELIRKIKSSDCAGSGSQDFLYDLGSSLDEARANSSADPAGQVMQALFRPMYFDRWGKHYLPSLLHAYRHQLCLNEKDHGPKAFVATNPLFHHFKEAQSTSWDKAQDRLMEIVKKQARADAEAAARGEQQRSPPAYSFSSSRGLAAQPSSRVISMAAYNNPHNPCFAGPSRILLASGRRIPVRLLRRGAAILTPAGPRRVAAVVETALRSVALCELGELLVTPWHPVFDAQSAAWVFPATVAEARVRRGVKVYSVMLEEGRGPEAHAVDVGGYWTPVLD</sequence>
<gene>
    <name evidence="4" type="ORF">DBV05_g3221</name>
</gene>
<accession>A0A5N5DLS1</accession>
<dbReference type="AlphaFoldDB" id="A0A5N5DLS1"/>
<feature type="domain" description="Vint" evidence="2">
    <location>
        <begin position="289"/>
        <end position="400"/>
    </location>
</feature>
<dbReference type="Pfam" id="PF14623">
    <property type="entry name" value="Vint"/>
    <property type="match status" value="1"/>
</dbReference>
<feature type="compositionally biased region" description="Basic and acidic residues" evidence="1">
    <location>
        <begin position="245"/>
        <end position="254"/>
    </location>
</feature>
<evidence type="ECO:0000313" key="4">
    <source>
        <dbReference type="EMBL" id="KAB2578271.1"/>
    </source>
</evidence>
<evidence type="ECO:0000259" key="3">
    <source>
        <dbReference type="Pfam" id="PF14624"/>
    </source>
</evidence>
<keyword evidence="5" id="KW-1185">Reference proteome</keyword>
<dbReference type="Pfam" id="PF14624">
    <property type="entry name" value="Vwaint"/>
    <property type="match status" value="1"/>
</dbReference>
<dbReference type="InterPro" id="IPR036844">
    <property type="entry name" value="Hint_dom_sf"/>
</dbReference>
<dbReference type="InterPro" id="IPR032838">
    <property type="entry name" value="Vwaint_dom"/>
</dbReference>
<evidence type="ECO:0000313" key="5">
    <source>
        <dbReference type="Proteomes" id="UP000325902"/>
    </source>
</evidence>
<dbReference type="EMBL" id="VCHE01000013">
    <property type="protein sequence ID" value="KAB2578271.1"/>
    <property type="molecule type" value="Genomic_DNA"/>
</dbReference>
<comment type="caution">
    <text evidence="4">The sequence shown here is derived from an EMBL/GenBank/DDBJ whole genome shotgun (WGS) entry which is preliminary data.</text>
</comment>
<feature type="domain" description="VWA-Hint protein Vwaint" evidence="3">
    <location>
        <begin position="163"/>
        <end position="221"/>
    </location>
</feature>
<dbReference type="OrthoDB" id="10264538at2759"/>
<evidence type="ECO:0000259" key="2">
    <source>
        <dbReference type="Pfam" id="PF14623"/>
    </source>
</evidence>
<dbReference type="SUPFAM" id="SSF51294">
    <property type="entry name" value="Hedgehog/intein (Hint) domain"/>
    <property type="match status" value="1"/>
</dbReference>
<organism evidence="4 5">
    <name type="scientific">Lasiodiplodia theobromae</name>
    <dbReference type="NCBI Taxonomy" id="45133"/>
    <lineage>
        <taxon>Eukaryota</taxon>
        <taxon>Fungi</taxon>
        <taxon>Dikarya</taxon>
        <taxon>Ascomycota</taxon>
        <taxon>Pezizomycotina</taxon>
        <taxon>Dothideomycetes</taxon>
        <taxon>Dothideomycetes incertae sedis</taxon>
        <taxon>Botryosphaeriales</taxon>
        <taxon>Botryosphaeriaceae</taxon>
        <taxon>Lasiodiplodia</taxon>
    </lineage>
</organism>
<proteinExistence type="predicted"/>
<reference evidence="4 5" key="1">
    <citation type="journal article" date="2019" name="Sci. Rep.">
        <title>A multi-omics analysis of the grapevine pathogen Lasiodiplodia theobromae reveals that temperature affects the expression of virulence- and pathogenicity-related genes.</title>
        <authorList>
            <person name="Felix C."/>
            <person name="Meneses R."/>
            <person name="Goncalves M.F.M."/>
            <person name="Tilleman L."/>
            <person name="Duarte A.S."/>
            <person name="Jorrin-Novo J.V."/>
            <person name="Van de Peer Y."/>
            <person name="Deforce D."/>
            <person name="Van Nieuwerburgh F."/>
            <person name="Esteves A.C."/>
            <person name="Alves A."/>
        </authorList>
    </citation>
    <scope>NUCLEOTIDE SEQUENCE [LARGE SCALE GENOMIC DNA]</scope>
    <source>
        <strain evidence="4 5">LA-SOL3</strain>
    </source>
</reference>
<feature type="region of interest" description="Disordered" evidence="1">
    <location>
        <begin position="245"/>
        <end position="268"/>
    </location>
</feature>